<protein>
    <recommendedName>
        <fullName evidence="4">Copper transport protein</fullName>
    </recommendedName>
</protein>
<reference evidence="6" key="1">
    <citation type="journal article" date="2017" name="Nat. Microbiol.">
        <title>Global analysis of biosynthetic gene clusters reveals vast potential of secondary metabolite production in Penicillium species.</title>
        <authorList>
            <person name="Nielsen J.C."/>
            <person name="Grijseels S."/>
            <person name="Prigent S."/>
            <person name="Ji B."/>
            <person name="Dainat J."/>
            <person name="Nielsen K.F."/>
            <person name="Frisvad J.C."/>
            <person name="Workman M."/>
            <person name="Nielsen J."/>
        </authorList>
    </citation>
    <scope>NUCLEOTIDE SEQUENCE [LARGE SCALE GENOMIC DNA]</scope>
    <source>
        <strain evidence="6">IBT 31811</strain>
    </source>
</reference>
<organism evidence="5 6">
    <name type="scientific">Penicillium antarcticum</name>
    <dbReference type="NCBI Taxonomy" id="416450"/>
    <lineage>
        <taxon>Eukaryota</taxon>
        <taxon>Fungi</taxon>
        <taxon>Dikarya</taxon>
        <taxon>Ascomycota</taxon>
        <taxon>Pezizomycotina</taxon>
        <taxon>Eurotiomycetes</taxon>
        <taxon>Eurotiomycetidae</taxon>
        <taxon>Eurotiales</taxon>
        <taxon>Aspergillaceae</taxon>
        <taxon>Penicillium</taxon>
    </lineage>
</organism>
<name>A0A1V6QIR7_9EURO</name>
<comment type="caution">
    <text evidence="5">The sequence shown here is derived from an EMBL/GenBank/DDBJ whole genome shotgun (WGS) entry which is preliminary data.</text>
</comment>
<comment type="subcellular location">
    <subcellularLocation>
        <location evidence="4">Membrane</location>
        <topology evidence="4">Multi-pass membrane protein</topology>
    </subcellularLocation>
</comment>
<evidence type="ECO:0000256" key="2">
    <source>
        <dbReference type="ARBA" id="ARBA00022989"/>
    </source>
</evidence>
<evidence type="ECO:0000256" key="4">
    <source>
        <dbReference type="RuleBase" id="RU367022"/>
    </source>
</evidence>
<dbReference type="GO" id="GO:0005375">
    <property type="term" value="F:copper ion transmembrane transporter activity"/>
    <property type="evidence" value="ECO:0007669"/>
    <property type="project" value="UniProtKB-UniRule"/>
</dbReference>
<dbReference type="AlphaFoldDB" id="A0A1V6QIR7"/>
<dbReference type="Pfam" id="PF04145">
    <property type="entry name" value="Ctr"/>
    <property type="match status" value="1"/>
</dbReference>
<accession>A0A1V6QIR7</accession>
<feature type="transmembrane region" description="Helical" evidence="4">
    <location>
        <begin position="150"/>
        <end position="168"/>
    </location>
</feature>
<evidence type="ECO:0000313" key="6">
    <source>
        <dbReference type="Proteomes" id="UP000191672"/>
    </source>
</evidence>
<evidence type="ECO:0000313" key="5">
    <source>
        <dbReference type="EMBL" id="OQD88857.1"/>
    </source>
</evidence>
<dbReference type="OrthoDB" id="73901at2759"/>
<keyword evidence="2 4" id="KW-1133">Transmembrane helix</keyword>
<dbReference type="STRING" id="416450.A0A1V6QIR7"/>
<dbReference type="GO" id="GO:0005886">
    <property type="term" value="C:plasma membrane"/>
    <property type="evidence" value="ECO:0007669"/>
    <property type="project" value="TreeGrafter"/>
</dbReference>
<proteinExistence type="inferred from homology"/>
<dbReference type="PANTHER" id="PTHR12483:SF120">
    <property type="entry name" value="HIGH-AFFINITY COPPER TRANSPORTER CTRA2"/>
    <property type="match status" value="1"/>
</dbReference>
<gene>
    <name evidence="5" type="ORF">PENANT_c003G01091</name>
</gene>
<keyword evidence="3 4" id="KW-0472">Membrane</keyword>
<dbReference type="InterPro" id="IPR007274">
    <property type="entry name" value="Cop_transporter"/>
</dbReference>
<keyword evidence="1 4" id="KW-0812">Transmembrane</keyword>
<feature type="transmembrane region" description="Helical" evidence="4">
    <location>
        <begin position="70"/>
        <end position="89"/>
    </location>
</feature>
<sequence length="201" mass="21806">MDMSDMSTTMSMATTTAMSMGTTTGMSMAASTSSSMSDMSMSMADMVMTFFVSFKTPLFSTEWTPETKGQYAGTCIFIIALAVIMRVLLACKPIFEGRLWTDSIHDHALHGHSHVEAGKSPRTPSGVRMSAQEIGSRWASWRVNPAAGRATYEVILAGVAYLLMLAVMTMNVGYFMSVLGGVWLGTFMLGSVAADSRWMHC</sequence>
<keyword evidence="4" id="KW-0186">Copper</keyword>
<keyword evidence="6" id="KW-1185">Reference proteome</keyword>
<dbReference type="PANTHER" id="PTHR12483">
    <property type="entry name" value="SOLUTE CARRIER FAMILY 31 COPPER TRANSPORTERS"/>
    <property type="match status" value="1"/>
</dbReference>
<comment type="similarity">
    <text evidence="4">Belongs to the copper transporter (Ctr) (TC 1.A.56) family. SLC31A subfamily.</text>
</comment>
<keyword evidence="4" id="KW-0187">Copper transport</keyword>
<keyword evidence="4" id="KW-0813">Transport</keyword>
<dbReference type="EMBL" id="MDYN01000003">
    <property type="protein sequence ID" value="OQD88857.1"/>
    <property type="molecule type" value="Genomic_DNA"/>
</dbReference>
<feature type="transmembrane region" description="Helical" evidence="4">
    <location>
        <begin position="174"/>
        <end position="194"/>
    </location>
</feature>
<evidence type="ECO:0000256" key="1">
    <source>
        <dbReference type="ARBA" id="ARBA00022692"/>
    </source>
</evidence>
<keyword evidence="4" id="KW-0406">Ion transport</keyword>
<evidence type="ECO:0000256" key="3">
    <source>
        <dbReference type="ARBA" id="ARBA00023136"/>
    </source>
</evidence>
<dbReference type="Proteomes" id="UP000191672">
    <property type="component" value="Unassembled WGS sequence"/>
</dbReference>